<evidence type="ECO:0000313" key="3">
    <source>
        <dbReference type="Proteomes" id="UP000031036"/>
    </source>
</evidence>
<gene>
    <name evidence="2" type="ORF">Tcan_17420</name>
</gene>
<dbReference type="Proteomes" id="UP000031036">
    <property type="component" value="Unassembled WGS sequence"/>
</dbReference>
<feature type="region of interest" description="Disordered" evidence="1">
    <location>
        <begin position="1"/>
        <end position="25"/>
    </location>
</feature>
<sequence length="123" mass="14185">MNVQNSPVKTKECPRESGQNRAMSRTVQSIKRNYKIVLSKQSNAQKESNKNMFARLVHHTSFMIHLFSRPLTSLFKTRFTLLGNLFHNSTTHFDIPCFLDMLVYTVFSTTFSNTTNPCEQCTS</sequence>
<keyword evidence="3" id="KW-1185">Reference proteome</keyword>
<protein>
    <submittedName>
        <fullName evidence="2">Uncharacterized protein</fullName>
    </submittedName>
</protein>
<accession>A0A0B2V1V3</accession>
<evidence type="ECO:0000313" key="2">
    <source>
        <dbReference type="EMBL" id="KHN74995.1"/>
    </source>
</evidence>
<dbReference type="AlphaFoldDB" id="A0A0B2V1V3"/>
<reference evidence="2 3" key="1">
    <citation type="submission" date="2014-11" db="EMBL/GenBank/DDBJ databases">
        <title>Genetic blueprint of the zoonotic pathogen Toxocara canis.</title>
        <authorList>
            <person name="Zhu X.-Q."/>
            <person name="Korhonen P.K."/>
            <person name="Cai H."/>
            <person name="Young N.D."/>
            <person name="Nejsum P."/>
            <person name="von Samson-Himmelstjerna G."/>
            <person name="Boag P.R."/>
            <person name="Tan P."/>
            <person name="Li Q."/>
            <person name="Min J."/>
            <person name="Yang Y."/>
            <person name="Wang X."/>
            <person name="Fang X."/>
            <person name="Hall R.S."/>
            <person name="Hofmann A."/>
            <person name="Sternberg P.W."/>
            <person name="Jex A.R."/>
            <person name="Gasser R.B."/>
        </authorList>
    </citation>
    <scope>NUCLEOTIDE SEQUENCE [LARGE SCALE GENOMIC DNA]</scope>
    <source>
        <strain evidence="2">PN_DK_2014</strain>
    </source>
</reference>
<evidence type="ECO:0000256" key="1">
    <source>
        <dbReference type="SAM" id="MobiDB-lite"/>
    </source>
</evidence>
<dbReference type="EMBL" id="JPKZ01002802">
    <property type="protein sequence ID" value="KHN74995.1"/>
    <property type="molecule type" value="Genomic_DNA"/>
</dbReference>
<name>A0A0B2V1V3_TOXCA</name>
<organism evidence="2 3">
    <name type="scientific">Toxocara canis</name>
    <name type="common">Canine roundworm</name>
    <dbReference type="NCBI Taxonomy" id="6265"/>
    <lineage>
        <taxon>Eukaryota</taxon>
        <taxon>Metazoa</taxon>
        <taxon>Ecdysozoa</taxon>
        <taxon>Nematoda</taxon>
        <taxon>Chromadorea</taxon>
        <taxon>Rhabditida</taxon>
        <taxon>Spirurina</taxon>
        <taxon>Ascaridomorpha</taxon>
        <taxon>Ascaridoidea</taxon>
        <taxon>Toxocaridae</taxon>
        <taxon>Toxocara</taxon>
    </lineage>
</organism>
<proteinExistence type="predicted"/>
<comment type="caution">
    <text evidence="2">The sequence shown here is derived from an EMBL/GenBank/DDBJ whole genome shotgun (WGS) entry which is preliminary data.</text>
</comment>